<evidence type="ECO:0000313" key="10">
    <source>
        <dbReference type="EMBL" id="KKT45585.1"/>
    </source>
</evidence>
<evidence type="ECO:0000256" key="6">
    <source>
        <dbReference type="RuleBase" id="RU000631"/>
    </source>
</evidence>
<dbReference type="InterPro" id="IPR045061">
    <property type="entry name" value="FtsZ/CetZ"/>
</dbReference>
<dbReference type="PRINTS" id="PR00423">
    <property type="entry name" value="CELLDVISFTSZ"/>
</dbReference>
<proteinExistence type="inferred from homology"/>
<dbReference type="PROSITE" id="PS01134">
    <property type="entry name" value="FTSZ_1"/>
    <property type="match status" value="1"/>
</dbReference>
<dbReference type="InterPro" id="IPR024757">
    <property type="entry name" value="FtsZ_C"/>
</dbReference>
<dbReference type="InterPro" id="IPR036525">
    <property type="entry name" value="Tubulin/FtsZ_GTPase_sf"/>
</dbReference>
<dbReference type="SUPFAM" id="SSF52490">
    <property type="entry name" value="Tubulin nucleotide-binding domain-like"/>
    <property type="match status" value="1"/>
</dbReference>
<dbReference type="SUPFAM" id="SSF55307">
    <property type="entry name" value="Tubulin C-terminal domain-like"/>
    <property type="match status" value="1"/>
</dbReference>
<dbReference type="GO" id="GO:0005737">
    <property type="term" value="C:cytoplasm"/>
    <property type="evidence" value="ECO:0007669"/>
    <property type="project" value="UniProtKB-SubCell"/>
</dbReference>
<dbReference type="PROSITE" id="PS01135">
    <property type="entry name" value="FTSZ_2"/>
    <property type="match status" value="1"/>
</dbReference>
<keyword evidence="4 6" id="KW-0717">Septation</keyword>
<accession>A0A0G1HFD8</accession>
<dbReference type="STRING" id="1619110.UW36_C0003G0017"/>
<protein>
    <recommendedName>
        <fullName evidence="4 5">Cell division protein FtsZ</fullName>
    </recommendedName>
</protein>
<evidence type="ECO:0000256" key="7">
    <source>
        <dbReference type="SAM" id="MobiDB-lite"/>
    </source>
</evidence>
<comment type="similarity">
    <text evidence="1 4 6">Belongs to the FtsZ family.</text>
</comment>
<dbReference type="Pfam" id="PF00091">
    <property type="entry name" value="Tubulin"/>
    <property type="match status" value="1"/>
</dbReference>
<reference evidence="10 11" key="1">
    <citation type="journal article" date="2015" name="Nature">
        <title>rRNA introns, odd ribosomes, and small enigmatic genomes across a large radiation of phyla.</title>
        <authorList>
            <person name="Brown C.T."/>
            <person name="Hug L.A."/>
            <person name="Thomas B.C."/>
            <person name="Sharon I."/>
            <person name="Castelle C.J."/>
            <person name="Singh A."/>
            <person name="Wilkins M.J."/>
            <person name="Williams K.H."/>
            <person name="Banfield J.F."/>
        </authorList>
    </citation>
    <scope>NUCLEOTIDE SEQUENCE [LARGE SCALE GENOMIC DNA]</scope>
</reference>
<dbReference type="GO" id="GO:0003924">
    <property type="term" value="F:GTPase activity"/>
    <property type="evidence" value="ECO:0007669"/>
    <property type="project" value="UniProtKB-UniRule"/>
</dbReference>
<evidence type="ECO:0000256" key="2">
    <source>
        <dbReference type="ARBA" id="ARBA00022741"/>
    </source>
</evidence>
<dbReference type="FunFam" id="3.40.50.1440:FF:000001">
    <property type="entry name" value="Cell division protein FtsZ"/>
    <property type="match status" value="1"/>
</dbReference>
<evidence type="ECO:0000259" key="9">
    <source>
        <dbReference type="SMART" id="SM00865"/>
    </source>
</evidence>
<comment type="subunit">
    <text evidence="4">Homodimer. Polymerizes to form a dynamic ring structure in a strictly GTP-dependent manner. Interacts directly with several other division proteins.</text>
</comment>
<dbReference type="Gene3D" id="3.30.1330.20">
    <property type="entry name" value="Tubulin/FtsZ, C-terminal domain"/>
    <property type="match status" value="1"/>
</dbReference>
<feature type="binding site" evidence="4">
    <location>
        <position position="143"/>
    </location>
    <ligand>
        <name>GTP</name>
        <dbReference type="ChEBI" id="CHEBI:37565"/>
    </ligand>
</feature>
<dbReference type="InterPro" id="IPR008280">
    <property type="entry name" value="Tub_FtsZ_C"/>
</dbReference>
<dbReference type="InterPro" id="IPR000158">
    <property type="entry name" value="Cell_div_FtsZ"/>
</dbReference>
<evidence type="ECO:0000256" key="1">
    <source>
        <dbReference type="ARBA" id="ARBA00009690"/>
    </source>
</evidence>
<comment type="function">
    <text evidence="4 6">Essential cell division protein that forms a contractile ring structure (Z ring) at the future cell division site. The regulation of the ring assembly controls the timing and the location of cell division. One of the functions of the FtsZ ring is to recruit other cell division proteins to the septum to produce a new cell wall between the dividing cells. Binds GTP and shows GTPase activity.</text>
</comment>
<gene>
    <name evidence="4" type="primary">ftsZ</name>
    <name evidence="10" type="ORF">UW36_C0003G0017</name>
</gene>
<keyword evidence="3 4" id="KW-0342">GTP-binding</keyword>
<dbReference type="InterPro" id="IPR003008">
    <property type="entry name" value="Tubulin_FtsZ_GTPase"/>
</dbReference>
<feature type="domain" description="Tubulin/FtsZ 2-layer sandwich" evidence="9">
    <location>
        <begin position="207"/>
        <end position="324"/>
    </location>
</feature>
<dbReference type="Proteomes" id="UP000034128">
    <property type="component" value="Unassembled WGS sequence"/>
</dbReference>
<evidence type="ECO:0000313" key="11">
    <source>
        <dbReference type="Proteomes" id="UP000034128"/>
    </source>
</evidence>
<dbReference type="GO" id="GO:0000917">
    <property type="term" value="P:division septum assembly"/>
    <property type="evidence" value="ECO:0007669"/>
    <property type="project" value="UniProtKB-KW"/>
</dbReference>
<feature type="region of interest" description="Disordered" evidence="7">
    <location>
        <begin position="332"/>
        <end position="377"/>
    </location>
</feature>
<dbReference type="PANTHER" id="PTHR30314:SF3">
    <property type="entry name" value="MITOCHONDRIAL DIVISION PROTEIN FSZA"/>
    <property type="match status" value="1"/>
</dbReference>
<name>A0A0G1HFD8_UNCKA</name>
<evidence type="ECO:0000256" key="4">
    <source>
        <dbReference type="HAMAP-Rule" id="MF_00909"/>
    </source>
</evidence>
<dbReference type="InterPro" id="IPR018316">
    <property type="entry name" value="Tubulin/FtsZ_2-layer-sand-dom"/>
</dbReference>
<dbReference type="GO" id="GO:0043093">
    <property type="term" value="P:FtsZ-dependent cytokinesis"/>
    <property type="evidence" value="ECO:0007669"/>
    <property type="project" value="UniProtKB-UniRule"/>
</dbReference>
<evidence type="ECO:0000256" key="3">
    <source>
        <dbReference type="ARBA" id="ARBA00023134"/>
    </source>
</evidence>
<dbReference type="Pfam" id="PF12327">
    <property type="entry name" value="FtsZ_C"/>
    <property type="match status" value="1"/>
</dbReference>
<organism evidence="10 11">
    <name type="scientific">candidate division WWE3 bacterium GW2011_GWA2_44_16</name>
    <dbReference type="NCBI Taxonomy" id="1619110"/>
    <lineage>
        <taxon>Bacteria</taxon>
        <taxon>Katanobacteria</taxon>
    </lineage>
</organism>
<feature type="domain" description="Tubulin/FtsZ GTPase" evidence="8">
    <location>
        <begin position="12"/>
        <end position="205"/>
    </location>
</feature>
<evidence type="ECO:0000256" key="5">
    <source>
        <dbReference type="NCBIfam" id="TIGR00065"/>
    </source>
</evidence>
<feature type="binding site" evidence="4">
    <location>
        <position position="187"/>
    </location>
    <ligand>
        <name>GTP</name>
        <dbReference type="ChEBI" id="CHEBI:37565"/>
    </ligand>
</feature>
<keyword evidence="4" id="KW-0963">Cytoplasm</keyword>
<dbReference type="SMART" id="SM00864">
    <property type="entry name" value="Tubulin"/>
    <property type="match status" value="1"/>
</dbReference>
<dbReference type="GO" id="GO:0032153">
    <property type="term" value="C:cell division site"/>
    <property type="evidence" value="ECO:0007669"/>
    <property type="project" value="UniProtKB-UniRule"/>
</dbReference>
<dbReference type="Gene3D" id="3.40.50.1440">
    <property type="entry name" value="Tubulin/FtsZ, GTPase domain"/>
    <property type="match status" value="1"/>
</dbReference>
<keyword evidence="4 6" id="KW-0131">Cell cycle</keyword>
<dbReference type="InterPro" id="IPR037103">
    <property type="entry name" value="Tubulin/FtsZ-like_C"/>
</dbReference>
<dbReference type="NCBIfam" id="TIGR00065">
    <property type="entry name" value="ftsZ"/>
    <property type="match status" value="1"/>
</dbReference>
<sequence>MLVKPEIEKFAKIRVVGIGGAGCNVINTMIDSGQISGVEFIAVNTDAQALSISKAFVKIPIGQDLTHGLGAGSNPEIGRKAAEESLDILRGNLEESDMVFVTAGMGGGTGTGAAPVIASIAKELGALTVGVVTKPFVFEGAQRMANAERGIIELKSEVDALITIPNQKLLDIADDKMSILDAFRVSDSILNQGVQGISDLIVMPGLINVDFADVKTVMKDAGSALMGIGIGTGDARAEQAAKSAISSPLLEVSIEGATGILFNIIGGRDLTMKEVDIAARIIGQSASTDANIIFGTTIDDKMQDQIRITVIATGFDDATKTPYGIPREKRAAFIAPQSESQAAAQKPVDGKRIDTETPASEAPDGSKYDIPAFLRGK</sequence>
<feature type="binding site" evidence="4">
    <location>
        <begin position="108"/>
        <end position="110"/>
    </location>
    <ligand>
        <name>GTP</name>
        <dbReference type="ChEBI" id="CHEBI:37565"/>
    </ligand>
</feature>
<dbReference type="PANTHER" id="PTHR30314">
    <property type="entry name" value="CELL DIVISION PROTEIN FTSZ-RELATED"/>
    <property type="match status" value="1"/>
</dbReference>
<feature type="binding site" evidence="4">
    <location>
        <position position="139"/>
    </location>
    <ligand>
        <name>GTP</name>
        <dbReference type="ChEBI" id="CHEBI:37565"/>
    </ligand>
</feature>
<comment type="caution">
    <text evidence="10">The sequence shown here is derived from an EMBL/GenBank/DDBJ whole genome shotgun (WGS) entry which is preliminary data.</text>
</comment>
<feature type="binding site" evidence="4">
    <location>
        <begin position="20"/>
        <end position="24"/>
    </location>
    <ligand>
        <name>GTP</name>
        <dbReference type="ChEBI" id="CHEBI:37565"/>
    </ligand>
</feature>
<dbReference type="PATRIC" id="fig|1619110.3.peg.168"/>
<comment type="subcellular location">
    <subcellularLocation>
        <location evidence="4">Cytoplasm</location>
    </subcellularLocation>
    <text evidence="4">Assembles at midcell at the inner surface of the cytoplasmic membrane.</text>
</comment>
<keyword evidence="2 4" id="KW-0547">Nucleotide-binding</keyword>
<dbReference type="SMART" id="SM00865">
    <property type="entry name" value="Tubulin_C"/>
    <property type="match status" value="1"/>
</dbReference>
<dbReference type="AlphaFoldDB" id="A0A0G1HFD8"/>
<keyword evidence="4 6" id="KW-0132">Cell division</keyword>
<dbReference type="GO" id="GO:0051258">
    <property type="term" value="P:protein polymerization"/>
    <property type="evidence" value="ECO:0007669"/>
    <property type="project" value="UniProtKB-UniRule"/>
</dbReference>
<dbReference type="InterPro" id="IPR020805">
    <property type="entry name" value="Cell_div_FtsZ_CS"/>
</dbReference>
<dbReference type="CDD" id="cd02201">
    <property type="entry name" value="FtsZ_type1"/>
    <property type="match status" value="1"/>
</dbReference>
<dbReference type="HAMAP" id="MF_00909">
    <property type="entry name" value="FtsZ"/>
    <property type="match status" value="1"/>
</dbReference>
<dbReference type="EMBL" id="LCIA01000003">
    <property type="protein sequence ID" value="KKT45585.1"/>
    <property type="molecule type" value="Genomic_DNA"/>
</dbReference>
<dbReference type="GO" id="GO:0005525">
    <property type="term" value="F:GTP binding"/>
    <property type="evidence" value="ECO:0007669"/>
    <property type="project" value="UniProtKB-UniRule"/>
</dbReference>
<evidence type="ECO:0000259" key="8">
    <source>
        <dbReference type="SMART" id="SM00864"/>
    </source>
</evidence>